<proteinExistence type="predicted"/>
<name>A0A5M9R9C2_9GAMM</name>
<dbReference type="GO" id="GO:0019262">
    <property type="term" value="P:N-acetylneuraminate catabolic process"/>
    <property type="evidence" value="ECO:0007669"/>
    <property type="project" value="TreeGrafter"/>
</dbReference>
<comment type="caution">
    <text evidence="2">The sequence shown here is derived from an EMBL/GenBank/DDBJ whole genome shotgun (WGS) entry which is preliminary data.</text>
</comment>
<dbReference type="GO" id="GO:0042802">
    <property type="term" value="F:identical protein binding"/>
    <property type="evidence" value="ECO:0007669"/>
    <property type="project" value="TreeGrafter"/>
</dbReference>
<dbReference type="InterPro" id="IPR004547">
    <property type="entry name" value="Glucosamine6P_isomerase"/>
</dbReference>
<protein>
    <submittedName>
        <fullName evidence="2">Glucosamine-6-phosphate deaminase</fullName>
    </submittedName>
</protein>
<evidence type="ECO:0000313" key="3">
    <source>
        <dbReference type="Proteomes" id="UP000322181"/>
    </source>
</evidence>
<dbReference type="Proteomes" id="UP000322181">
    <property type="component" value="Unassembled WGS sequence"/>
</dbReference>
<dbReference type="CDD" id="cd01399">
    <property type="entry name" value="GlcN6P_deaminase"/>
    <property type="match status" value="1"/>
</dbReference>
<dbReference type="GO" id="GO:0005737">
    <property type="term" value="C:cytoplasm"/>
    <property type="evidence" value="ECO:0007669"/>
    <property type="project" value="TreeGrafter"/>
</dbReference>
<sequence>MSDTPITTGQKGKLQYAVYADRNAMGRAAAEKARDIILACQASQPAVRIVFASAPSQNEFLQHLQSFREIDWSKVTAFHMDEYIGLPPGAPQAFSHYIQAHLFDAVKPAATCFIRAHATDSEAECRRYSALLNAAPIDLVCLGVGENGHIAFNDPWVADFNDPAVVKRVQLDEQCRQQQVNDGCFARTDDVPLYALTLTIPALFSARHMVCVVPAATKRRAVCAMINDTISEDLPATILRRHNSAFLYLDPDSGADLC</sequence>
<dbReference type="SUPFAM" id="SSF100950">
    <property type="entry name" value="NagB/RpiA/CoA transferase-like"/>
    <property type="match status" value="1"/>
</dbReference>
<evidence type="ECO:0000259" key="1">
    <source>
        <dbReference type="Pfam" id="PF01182"/>
    </source>
</evidence>
<gene>
    <name evidence="2" type="ORF">F4V73_04935</name>
</gene>
<reference evidence="2 3" key="1">
    <citation type="submission" date="2019-09" db="EMBL/GenBank/DDBJ databases">
        <title>Draft genome sequence of various Type strains from the CCUG.</title>
        <authorList>
            <person name="Pineiro-Iglesias B."/>
            <person name="Tunovic T."/>
            <person name="Unosson C."/>
            <person name="Inganas E."/>
            <person name="Ohlen M."/>
            <person name="Cardew S."/>
            <person name="Jensie-Markopoulos S."/>
            <person name="Salva-Serra F."/>
            <person name="Jaen-Luchoro D."/>
            <person name="Karlsson R."/>
            <person name="Svensson-Stadler L."/>
            <person name="Chun J."/>
            <person name="Moore E."/>
        </authorList>
    </citation>
    <scope>NUCLEOTIDE SEQUENCE [LARGE SCALE GENOMIC DNA]</scope>
    <source>
        <strain evidence="2 3">CCUG 53682T</strain>
    </source>
</reference>
<organism evidence="2 3">
    <name type="scientific">Morganella psychrotolerans</name>
    <dbReference type="NCBI Taxonomy" id="368603"/>
    <lineage>
        <taxon>Bacteria</taxon>
        <taxon>Pseudomonadati</taxon>
        <taxon>Pseudomonadota</taxon>
        <taxon>Gammaproteobacteria</taxon>
        <taxon>Enterobacterales</taxon>
        <taxon>Morganellaceae</taxon>
        <taxon>Morganella</taxon>
    </lineage>
</organism>
<dbReference type="InterPro" id="IPR037171">
    <property type="entry name" value="NagB/RpiA_transferase-like"/>
</dbReference>
<dbReference type="PANTHER" id="PTHR11280">
    <property type="entry name" value="GLUCOSAMINE-6-PHOSPHATE ISOMERASE"/>
    <property type="match status" value="1"/>
</dbReference>
<dbReference type="Pfam" id="PF01182">
    <property type="entry name" value="Glucosamine_iso"/>
    <property type="match status" value="1"/>
</dbReference>
<evidence type="ECO:0000313" key="2">
    <source>
        <dbReference type="EMBL" id="KAA8717211.1"/>
    </source>
</evidence>
<dbReference type="GO" id="GO:0006046">
    <property type="term" value="P:N-acetylglucosamine catabolic process"/>
    <property type="evidence" value="ECO:0007669"/>
    <property type="project" value="TreeGrafter"/>
</dbReference>
<dbReference type="AlphaFoldDB" id="A0A5M9R9C2"/>
<dbReference type="EMBL" id="VXKB01000001">
    <property type="protein sequence ID" value="KAA8717211.1"/>
    <property type="molecule type" value="Genomic_DNA"/>
</dbReference>
<dbReference type="GO" id="GO:0005975">
    <property type="term" value="P:carbohydrate metabolic process"/>
    <property type="evidence" value="ECO:0007669"/>
    <property type="project" value="InterPro"/>
</dbReference>
<feature type="domain" description="Glucosamine/galactosamine-6-phosphate isomerase" evidence="1">
    <location>
        <begin position="21"/>
        <end position="151"/>
    </location>
</feature>
<dbReference type="InterPro" id="IPR006148">
    <property type="entry name" value="Glc/Gal-6P_isomerase"/>
</dbReference>
<dbReference type="PANTHER" id="PTHR11280:SF6">
    <property type="entry name" value="GLUCOSAMINE-6-PHOSPHATE ISOMERASE NAGB"/>
    <property type="match status" value="1"/>
</dbReference>
<dbReference type="GO" id="GO:0006043">
    <property type="term" value="P:glucosamine catabolic process"/>
    <property type="evidence" value="ECO:0007669"/>
    <property type="project" value="TreeGrafter"/>
</dbReference>
<dbReference type="RefSeq" id="WP_150384692.1">
    <property type="nucleotide sequence ID" value="NZ_BAAAFS010000001.1"/>
</dbReference>
<dbReference type="GO" id="GO:0004342">
    <property type="term" value="F:glucosamine-6-phosphate deaminase activity"/>
    <property type="evidence" value="ECO:0007669"/>
    <property type="project" value="InterPro"/>
</dbReference>
<accession>A0A5M9R9C2</accession>
<dbReference type="Gene3D" id="3.40.50.1360">
    <property type="match status" value="1"/>
</dbReference>